<dbReference type="Pfam" id="PF00069">
    <property type="entry name" value="Pkinase"/>
    <property type="match status" value="1"/>
</dbReference>
<dbReference type="PROSITE" id="PS00108">
    <property type="entry name" value="PROTEIN_KINASE_ST"/>
    <property type="match status" value="1"/>
</dbReference>
<dbReference type="EMBL" id="CAJPEV010000547">
    <property type="protein sequence ID" value="CAG0886357.1"/>
    <property type="molecule type" value="Genomic_DNA"/>
</dbReference>
<keyword evidence="7" id="KW-0067">ATP-binding</keyword>
<evidence type="ECO:0000256" key="7">
    <source>
        <dbReference type="ARBA" id="ARBA00022840"/>
    </source>
</evidence>
<feature type="domain" description="Protein kinase" evidence="10">
    <location>
        <begin position="1"/>
        <end position="235"/>
    </location>
</feature>
<dbReference type="GO" id="GO:0005524">
    <property type="term" value="F:ATP binding"/>
    <property type="evidence" value="ECO:0007669"/>
    <property type="project" value="UniProtKB-KW"/>
</dbReference>
<evidence type="ECO:0000256" key="1">
    <source>
        <dbReference type="ARBA" id="ARBA00010886"/>
    </source>
</evidence>
<evidence type="ECO:0000256" key="8">
    <source>
        <dbReference type="ARBA" id="ARBA00047899"/>
    </source>
</evidence>
<dbReference type="InterPro" id="IPR001245">
    <property type="entry name" value="Ser-Thr/Tyr_kinase_cat_dom"/>
</dbReference>
<dbReference type="AlphaFoldDB" id="A0A7R8XB85"/>
<proteinExistence type="inferred from homology"/>
<sequence length="271" mass="30455">MESRVLALLSHPLIVQYYDSFVLQNEMVLVMEYLQGGTLDDFLQSCAGNLLPEQARSLFSPCLPTFFYCIAVQQLQMLDGKILWLFAQMCIALQHIHSKQILHRDLKTRNILLDRDRHVAKIGDFGISKILNSRSKALTVVGTLPYMSPELCQEKPYNQKSDVWALGCMLYEMASLKQAFAAHAMPALLYKITQGTVAPIPSKYSPHLKSLVHECLQQEPECRPSAEELLAHPLLVPYVLQVYLDVGMTSEFKPMWEKKKGAGGEAAAPTS</sequence>
<dbReference type="SMART" id="SM00220">
    <property type="entry name" value="S_TKc"/>
    <property type="match status" value="1"/>
</dbReference>
<dbReference type="Gene3D" id="1.10.510.10">
    <property type="entry name" value="Transferase(Phosphotransferase) domain 1"/>
    <property type="match status" value="1"/>
</dbReference>
<dbReference type="InterPro" id="IPR051131">
    <property type="entry name" value="NEK_Ser/Thr_kinase_NIMA"/>
</dbReference>
<dbReference type="Gene3D" id="3.30.200.20">
    <property type="entry name" value="Phosphorylase Kinase, domain 1"/>
    <property type="match status" value="1"/>
</dbReference>
<evidence type="ECO:0000313" key="11">
    <source>
        <dbReference type="EMBL" id="CAD7244038.1"/>
    </source>
</evidence>
<dbReference type="GO" id="GO:0004674">
    <property type="term" value="F:protein serine/threonine kinase activity"/>
    <property type="evidence" value="ECO:0007669"/>
    <property type="project" value="UniProtKB-KW"/>
</dbReference>
<dbReference type="SUPFAM" id="SSF56112">
    <property type="entry name" value="Protein kinase-like (PK-like)"/>
    <property type="match status" value="1"/>
</dbReference>
<evidence type="ECO:0000256" key="3">
    <source>
        <dbReference type="ARBA" id="ARBA00022527"/>
    </source>
</evidence>
<dbReference type="PANTHER" id="PTHR44899">
    <property type="entry name" value="CAMK FAMILY PROTEIN KINASE"/>
    <property type="match status" value="1"/>
</dbReference>
<dbReference type="OrthoDB" id="248923at2759"/>
<evidence type="ECO:0000313" key="12">
    <source>
        <dbReference type="Proteomes" id="UP000677054"/>
    </source>
</evidence>
<keyword evidence="6" id="KW-0418">Kinase</keyword>
<organism evidence="11">
    <name type="scientific">Darwinula stevensoni</name>
    <dbReference type="NCBI Taxonomy" id="69355"/>
    <lineage>
        <taxon>Eukaryota</taxon>
        <taxon>Metazoa</taxon>
        <taxon>Ecdysozoa</taxon>
        <taxon>Arthropoda</taxon>
        <taxon>Crustacea</taxon>
        <taxon>Oligostraca</taxon>
        <taxon>Ostracoda</taxon>
        <taxon>Podocopa</taxon>
        <taxon>Podocopida</taxon>
        <taxon>Darwinulocopina</taxon>
        <taxon>Darwinuloidea</taxon>
        <taxon>Darwinulidae</taxon>
        <taxon>Darwinula</taxon>
    </lineage>
</organism>
<dbReference type="InterPro" id="IPR000719">
    <property type="entry name" value="Prot_kinase_dom"/>
</dbReference>
<evidence type="ECO:0000259" key="10">
    <source>
        <dbReference type="PROSITE" id="PS50011"/>
    </source>
</evidence>
<dbReference type="PRINTS" id="PR00109">
    <property type="entry name" value="TYRKINASE"/>
</dbReference>
<keyword evidence="4" id="KW-0808">Transferase</keyword>
<evidence type="ECO:0000256" key="6">
    <source>
        <dbReference type="ARBA" id="ARBA00022777"/>
    </source>
</evidence>
<evidence type="ECO:0000256" key="9">
    <source>
        <dbReference type="ARBA" id="ARBA00048679"/>
    </source>
</evidence>
<accession>A0A7R8XB85</accession>
<dbReference type="PROSITE" id="PS50011">
    <property type="entry name" value="PROTEIN_KINASE_DOM"/>
    <property type="match status" value="1"/>
</dbReference>
<evidence type="ECO:0000256" key="4">
    <source>
        <dbReference type="ARBA" id="ARBA00022679"/>
    </source>
</evidence>
<gene>
    <name evidence="11" type="ORF">DSTB1V02_LOCUS3942</name>
</gene>
<dbReference type="PIRSF" id="PIRSF000654">
    <property type="entry name" value="Integrin-linked_kinase"/>
    <property type="match status" value="1"/>
</dbReference>
<dbReference type="GO" id="GO:0006950">
    <property type="term" value="P:response to stress"/>
    <property type="evidence" value="ECO:0007669"/>
    <property type="project" value="UniProtKB-ARBA"/>
</dbReference>
<keyword evidence="12" id="KW-1185">Reference proteome</keyword>
<dbReference type="InterPro" id="IPR011009">
    <property type="entry name" value="Kinase-like_dom_sf"/>
</dbReference>
<dbReference type="Proteomes" id="UP000677054">
    <property type="component" value="Unassembled WGS sequence"/>
</dbReference>
<protein>
    <recommendedName>
        <fullName evidence="2">non-specific serine/threonine protein kinase</fullName>
        <ecNumber evidence="2">2.7.11.1</ecNumber>
    </recommendedName>
</protein>
<keyword evidence="5" id="KW-0547">Nucleotide-binding</keyword>
<evidence type="ECO:0000256" key="2">
    <source>
        <dbReference type="ARBA" id="ARBA00012513"/>
    </source>
</evidence>
<dbReference type="InterPro" id="IPR008271">
    <property type="entry name" value="Ser/Thr_kinase_AS"/>
</dbReference>
<dbReference type="EC" id="2.7.11.1" evidence="2"/>
<name>A0A7R8XB85_9CRUS</name>
<evidence type="ECO:0000256" key="5">
    <source>
        <dbReference type="ARBA" id="ARBA00022741"/>
    </source>
</evidence>
<dbReference type="FunFam" id="1.10.510.10:FF:000262">
    <property type="entry name" value="Serine/threonine-protein kinase Nek8"/>
    <property type="match status" value="1"/>
</dbReference>
<comment type="similarity">
    <text evidence="1">Belongs to the protein kinase superfamily. NEK Ser/Thr protein kinase family. NIMA subfamily.</text>
</comment>
<comment type="catalytic activity">
    <reaction evidence="9">
        <text>L-seryl-[protein] + ATP = O-phospho-L-seryl-[protein] + ADP + H(+)</text>
        <dbReference type="Rhea" id="RHEA:17989"/>
        <dbReference type="Rhea" id="RHEA-COMP:9863"/>
        <dbReference type="Rhea" id="RHEA-COMP:11604"/>
        <dbReference type="ChEBI" id="CHEBI:15378"/>
        <dbReference type="ChEBI" id="CHEBI:29999"/>
        <dbReference type="ChEBI" id="CHEBI:30616"/>
        <dbReference type="ChEBI" id="CHEBI:83421"/>
        <dbReference type="ChEBI" id="CHEBI:456216"/>
        <dbReference type="EC" id="2.7.11.1"/>
    </reaction>
</comment>
<comment type="catalytic activity">
    <reaction evidence="8">
        <text>L-threonyl-[protein] + ATP = O-phospho-L-threonyl-[protein] + ADP + H(+)</text>
        <dbReference type="Rhea" id="RHEA:46608"/>
        <dbReference type="Rhea" id="RHEA-COMP:11060"/>
        <dbReference type="Rhea" id="RHEA-COMP:11605"/>
        <dbReference type="ChEBI" id="CHEBI:15378"/>
        <dbReference type="ChEBI" id="CHEBI:30013"/>
        <dbReference type="ChEBI" id="CHEBI:30616"/>
        <dbReference type="ChEBI" id="CHEBI:61977"/>
        <dbReference type="ChEBI" id="CHEBI:456216"/>
        <dbReference type="EC" id="2.7.11.1"/>
    </reaction>
</comment>
<reference evidence="11" key="1">
    <citation type="submission" date="2020-11" db="EMBL/GenBank/DDBJ databases">
        <authorList>
            <person name="Tran Van P."/>
        </authorList>
    </citation>
    <scope>NUCLEOTIDE SEQUENCE</scope>
</reference>
<dbReference type="PANTHER" id="PTHR44899:SF3">
    <property type="entry name" value="SERINE_THREONINE-PROTEIN KINASE NEK1"/>
    <property type="match status" value="1"/>
</dbReference>
<keyword evidence="3" id="KW-0723">Serine/threonine-protein kinase</keyword>
<dbReference type="EMBL" id="LR900064">
    <property type="protein sequence ID" value="CAD7244038.1"/>
    <property type="molecule type" value="Genomic_DNA"/>
</dbReference>